<evidence type="ECO:0000313" key="2">
    <source>
        <dbReference type="EMBL" id="KAA8642092.1"/>
    </source>
</evidence>
<dbReference type="EMBL" id="QUQM01000008">
    <property type="protein sequence ID" value="KAA8642092.1"/>
    <property type="molecule type" value="Genomic_DNA"/>
</dbReference>
<evidence type="ECO:0000256" key="1">
    <source>
        <dbReference type="SAM" id="MobiDB-lite"/>
    </source>
</evidence>
<feature type="region of interest" description="Disordered" evidence="1">
    <location>
        <begin position="168"/>
        <end position="189"/>
    </location>
</feature>
<sequence length="189" mass="19722">MSTQPLYRTSTFGVSGQDHSSSTPIRTQVGHVPSPSSNALGTGQAPSTHQLNMSYQHDSRVDIRMAGTNLSGNLTGPGYDTVRVGQEPAPPYSDNNNTYGTSNPPSDATGRGYGASTESHATGSKLARKGEELGHSAISLFAEVHGAGELLRGGLMAALDKAFGDEKGAAKNAEIASKGEQEMRSGQFR</sequence>
<dbReference type="PANTHER" id="PTHR39606:SF1">
    <property type="entry name" value="CELL SURFACE PROTEIN"/>
    <property type="match status" value="1"/>
</dbReference>
<keyword evidence="4" id="KW-1185">Reference proteome</keyword>
<comment type="caution">
    <text evidence="3">The sequence shown here is derived from an EMBL/GenBank/DDBJ whole genome shotgun (WGS) entry which is preliminary data.</text>
</comment>
<reference evidence="3 4" key="1">
    <citation type="submission" date="2019-03" db="EMBL/GenBank/DDBJ databases">
        <title>The genome sequence of a newly discovered highly antifungal drug resistant Aspergillus species, Aspergillus tanneri NIH 1004.</title>
        <authorList>
            <person name="Mounaud S."/>
            <person name="Singh I."/>
            <person name="Joardar V."/>
            <person name="Pakala S."/>
            <person name="Pakala S."/>
            <person name="Venepally P."/>
            <person name="Hoover J."/>
            <person name="Nierman W."/>
            <person name="Chung J."/>
            <person name="Losada L."/>
        </authorList>
    </citation>
    <scope>NUCLEOTIDE SEQUENCE [LARGE SCALE GENOMIC DNA]</scope>
    <source>
        <strain evidence="3 4">NIH1004</strain>
    </source>
</reference>
<dbReference type="Proteomes" id="UP000324241">
    <property type="component" value="Unassembled WGS sequence"/>
</dbReference>
<feature type="region of interest" description="Disordered" evidence="1">
    <location>
        <begin position="67"/>
        <end position="122"/>
    </location>
</feature>
<dbReference type="OrthoDB" id="4779541at2759"/>
<dbReference type="Proteomes" id="UP000308092">
    <property type="component" value="Unassembled WGS sequence"/>
</dbReference>
<evidence type="ECO:0000313" key="5">
    <source>
        <dbReference type="Proteomes" id="UP000324241"/>
    </source>
</evidence>
<evidence type="ECO:0000313" key="3">
    <source>
        <dbReference type="EMBL" id="THC99327.1"/>
    </source>
</evidence>
<dbReference type="RefSeq" id="XP_033421454.1">
    <property type="nucleotide sequence ID" value="XM_033575599.1"/>
</dbReference>
<dbReference type="AlphaFoldDB" id="A0A4S3JVA3"/>
<organism evidence="3 4">
    <name type="scientific">Aspergillus tanneri</name>
    <dbReference type="NCBI Taxonomy" id="1220188"/>
    <lineage>
        <taxon>Eukaryota</taxon>
        <taxon>Fungi</taxon>
        <taxon>Dikarya</taxon>
        <taxon>Ascomycota</taxon>
        <taxon>Pezizomycotina</taxon>
        <taxon>Eurotiomycetes</taxon>
        <taxon>Eurotiomycetidae</taxon>
        <taxon>Eurotiales</taxon>
        <taxon>Aspergillaceae</taxon>
        <taxon>Aspergillus</taxon>
        <taxon>Aspergillus subgen. Circumdati</taxon>
    </lineage>
</organism>
<reference evidence="2 5" key="2">
    <citation type="submission" date="2019-08" db="EMBL/GenBank/DDBJ databases">
        <title>The genome sequence of a newly discovered highly antifungal drug resistant Aspergillus species, Aspergillus tanneri NIH 1004.</title>
        <authorList>
            <person name="Mounaud S."/>
            <person name="Singh I."/>
            <person name="Joardar V."/>
            <person name="Pakala S."/>
            <person name="Pakala S."/>
            <person name="Venepally P."/>
            <person name="Chung J.K."/>
            <person name="Losada L."/>
            <person name="Nierman W.C."/>
        </authorList>
    </citation>
    <scope>NUCLEOTIDE SEQUENCE [LARGE SCALE GENOMIC DNA]</scope>
    <source>
        <strain evidence="2 5">NIH1004</strain>
    </source>
</reference>
<feature type="region of interest" description="Disordered" evidence="1">
    <location>
        <begin position="1"/>
        <end position="50"/>
    </location>
</feature>
<gene>
    <name evidence="2" type="ORF">ATNIH1004_011033</name>
    <name evidence="3" type="ORF">EYZ11_001233</name>
</gene>
<dbReference type="VEuPathDB" id="FungiDB:EYZ11_001233"/>
<dbReference type="GeneID" id="54333734"/>
<feature type="compositionally biased region" description="Polar residues" evidence="1">
    <location>
        <begin position="93"/>
        <end position="106"/>
    </location>
</feature>
<dbReference type="PANTHER" id="PTHR39606">
    <property type="entry name" value="SURFACE PROTEIN, PUTATIVE-RELATED"/>
    <property type="match status" value="1"/>
</dbReference>
<feature type="compositionally biased region" description="Polar residues" evidence="1">
    <location>
        <begin position="1"/>
        <end position="26"/>
    </location>
</feature>
<name>A0A4S3JVA3_9EURO</name>
<evidence type="ECO:0000313" key="4">
    <source>
        <dbReference type="Proteomes" id="UP000308092"/>
    </source>
</evidence>
<dbReference type="EMBL" id="SOSA01000021">
    <property type="protein sequence ID" value="THC99327.1"/>
    <property type="molecule type" value="Genomic_DNA"/>
</dbReference>
<feature type="compositionally biased region" description="Polar residues" evidence="1">
    <location>
        <begin position="34"/>
        <end position="50"/>
    </location>
</feature>
<accession>A0A4S3JVA3</accession>
<proteinExistence type="predicted"/>
<protein>
    <submittedName>
        <fullName evidence="3">Uncharacterized protein</fullName>
    </submittedName>
</protein>